<feature type="transmembrane region" description="Helical" evidence="1">
    <location>
        <begin position="127"/>
        <end position="150"/>
    </location>
</feature>
<keyword evidence="3" id="KW-1185">Reference proteome</keyword>
<dbReference type="PANTHER" id="PTHR37305:SF1">
    <property type="entry name" value="MEMBRANE PROTEIN"/>
    <property type="match status" value="1"/>
</dbReference>
<sequence>MPLEGTVLRNVTAKTLYDQRRSLLAWAVSLVLLIAMYIAIWPSIRDQPAMTDFLNNMPKAMRSLFAMSGADMSTPIGYLKVEVLSLMGPLLVLIYAITAGSASVAGEEDRHTLDLLMANPISRTRLVLDKAAAMIAGTLLLAGVIAAALLVESPLAGMTLPAGRIIAAMIHLALLAMVFGSLALAVGATTGHVVASRAVPAVTAVIAYIVNGLGPQVSWLAPFQKFSPFYQYSGHDPLINGLSWPAVLVAVGTVAVLTALGVAGFRRRDVAA</sequence>
<feature type="transmembrane region" description="Helical" evidence="1">
    <location>
        <begin position="242"/>
        <end position="265"/>
    </location>
</feature>
<feature type="transmembrane region" description="Helical" evidence="1">
    <location>
        <begin position="198"/>
        <end position="222"/>
    </location>
</feature>
<keyword evidence="1" id="KW-0472">Membrane</keyword>
<feature type="transmembrane region" description="Helical" evidence="1">
    <location>
        <begin position="83"/>
        <end position="106"/>
    </location>
</feature>
<name>A0A1H0QYF3_9ACTN</name>
<evidence type="ECO:0000313" key="2">
    <source>
        <dbReference type="EMBL" id="SDP21919.1"/>
    </source>
</evidence>
<protein>
    <submittedName>
        <fullName evidence="2">ABC-2 type transport system permease protein</fullName>
    </submittedName>
</protein>
<feature type="transmembrane region" description="Helical" evidence="1">
    <location>
        <begin position="162"/>
        <end position="186"/>
    </location>
</feature>
<keyword evidence="1" id="KW-0812">Transmembrane</keyword>
<dbReference type="Proteomes" id="UP000198741">
    <property type="component" value="Chromosome I"/>
</dbReference>
<evidence type="ECO:0000256" key="1">
    <source>
        <dbReference type="SAM" id="Phobius"/>
    </source>
</evidence>
<organism evidence="2 3">
    <name type="scientific">Nakamurella panacisegetis</name>
    <dbReference type="NCBI Taxonomy" id="1090615"/>
    <lineage>
        <taxon>Bacteria</taxon>
        <taxon>Bacillati</taxon>
        <taxon>Actinomycetota</taxon>
        <taxon>Actinomycetes</taxon>
        <taxon>Nakamurellales</taxon>
        <taxon>Nakamurellaceae</taxon>
        <taxon>Nakamurella</taxon>
    </lineage>
</organism>
<evidence type="ECO:0000313" key="3">
    <source>
        <dbReference type="Proteomes" id="UP000198741"/>
    </source>
</evidence>
<feature type="transmembrane region" description="Helical" evidence="1">
    <location>
        <begin position="23"/>
        <end position="44"/>
    </location>
</feature>
<dbReference type="GO" id="GO:0005886">
    <property type="term" value="C:plasma membrane"/>
    <property type="evidence" value="ECO:0007669"/>
    <property type="project" value="UniProtKB-SubCell"/>
</dbReference>
<dbReference type="Pfam" id="PF12679">
    <property type="entry name" value="ABC2_membrane_2"/>
    <property type="match status" value="1"/>
</dbReference>
<dbReference type="GO" id="GO:0140359">
    <property type="term" value="F:ABC-type transporter activity"/>
    <property type="evidence" value="ECO:0007669"/>
    <property type="project" value="InterPro"/>
</dbReference>
<dbReference type="AlphaFoldDB" id="A0A1H0QYF3"/>
<gene>
    <name evidence="2" type="ORF">SAMN04515671_3297</name>
</gene>
<dbReference type="STRING" id="1090615.SAMN04515671_3297"/>
<reference evidence="2 3" key="1">
    <citation type="submission" date="2016-10" db="EMBL/GenBank/DDBJ databases">
        <authorList>
            <person name="de Groot N.N."/>
        </authorList>
    </citation>
    <scope>NUCLEOTIDE SEQUENCE [LARGE SCALE GENOMIC DNA]</scope>
    <source>
        <strain evidence="3">P4-7,KCTC 19426,CECT 7604</strain>
    </source>
</reference>
<dbReference type="PANTHER" id="PTHR37305">
    <property type="entry name" value="INTEGRAL MEMBRANE PROTEIN-RELATED"/>
    <property type="match status" value="1"/>
</dbReference>
<proteinExistence type="predicted"/>
<keyword evidence="1" id="KW-1133">Transmembrane helix</keyword>
<dbReference type="EMBL" id="LT629710">
    <property type="protein sequence ID" value="SDP21919.1"/>
    <property type="molecule type" value="Genomic_DNA"/>
</dbReference>
<accession>A0A1H0QYF3</accession>